<dbReference type="AlphaFoldDB" id="A0A7S3K725"/>
<name>A0A7S3K725_9STRA</name>
<dbReference type="InterPro" id="IPR025714">
    <property type="entry name" value="Methyltranfer_dom"/>
</dbReference>
<dbReference type="Pfam" id="PF13679">
    <property type="entry name" value="Methyltransf_32"/>
    <property type="match status" value="1"/>
</dbReference>
<feature type="domain" description="Methyltransferase" evidence="1">
    <location>
        <begin position="123"/>
        <end position="225"/>
    </location>
</feature>
<accession>A0A7S3K725</accession>
<dbReference type="EMBL" id="HBIJ01023458">
    <property type="protein sequence ID" value="CAE0374695.1"/>
    <property type="molecule type" value="Transcribed_RNA"/>
</dbReference>
<dbReference type="GO" id="GO:0005737">
    <property type="term" value="C:cytoplasm"/>
    <property type="evidence" value="ECO:0007669"/>
    <property type="project" value="TreeGrafter"/>
</dbReference>
<dbReference type="Gene3D" id="3.40.50.150">
    <property type="entry name" value="Vaccinia Virus protein VP39"/>
    <property type="match status" value="1"/>
</dbReference>
<dbReference type="PANTHER" id="PTHR13369">
    <property type="match status" value="1"/>
</dbReference>
<protein>
    <recommendedName>
        <fullName evidence="1">Methyltransferase domain-containing protein</fullName>
    </recommendedName>
</protein>
<dbReference type="CDD" id="cd02440">
    <property type="entry name" value="AdoMet_MTases"/>
    <property type="match status" value="1"/>
</dbReference>
<evidence type="ECO:0000259" key="1">
    <source>
        <dbReference type="Pfam" id="PF13679"/>
    </source>
</evidence>
<gene>
    <name evidence="2" type="ORF">ALAG00032_LOCUS15499</name>
</gene>
<proteinExistence type="predicted"/>
<dbReference type="SUPFAM" id="SSF53335">
    <property type="entry name" value="S-adenosyl-L-methionine-dependent methyltransferases"/>
    <property type="match status" value="1"/>
</dbReference>
<organism evidence="2">
    <name type="scientific">Aureoumbra lagunensis</name>
    <dbReference type="NCBI Taxonomy" id="44058"/>
    <lineage>
        <taxon>Eukaryota</taxon>
        <taxon>Sar</taxon>
        <taxon>Stramenopiles</taxon>
        <taxon>Ochrophyta</taxon>
        <taxon>Pelagophyceae</taxon>
        <taxon>Pelagomonadales</taxon>
        <taxon>Aureoumbra</taxon>
    </lineage>
</organism>
<evidence type="ECO:0000313" key="2">
    <source>
        <dbReference type="EMBL" id="CAE0374695.1"/>
    </source>
</evidence>
<dbReference type="InterPro" id="IPR029063">
    <property type="entry name" value="SAM-dependent_MTases_sf"/>
</dbReference>
<reference evidence="2" key="1">
    <citation type="submission" date="2021-01" db="EMBL/GenBank/DDBJ databases">
        <authorList>
            <person name="Corre E."/>
            <person name="Pelletier E."/>
            <person name="Niang G."/>
            <person name="Scheremetjew M."/>
            <person name="Finn R."/>
            <person name="Kale V."/>
            <person name="Holt S."/>
            <person name="Cochrane G."/>
            <person name="Meng A."/>
            <person name="Brown T."/>
            <person name="Cohen L."/>
        </authorList>
    </citation>
    <scope>NUCLEOTIDE SEQUENCE</scope>
    <source>
        <strain evidence="2">CCMP1510</strain>
    </source>
</reference>
<sequence length="365" mass="40384">MLLSSCDREWLRETIAAQRAKPIKLVLSYGGGSANLHWSKKERAARMRQMQKKQPKSFELALERAERAFSQNSTIPFTSQPLRVDWSSMPKVLDVQGGGLPSERTDRKRKQLENIMTHAVRLALPNARIVDFCCGVGHQSLPLAYLRPDCQFILLDKHLPSLQRAKKRAEFAHLRNVQFCLASVQDFNQDFDLGIALHACGAATDDVLTCCIKKGAAFVISPCCLGGVTPIAKSQQLRSALVDPSHFSSLAKAADTVVSDTSGATVHYQNQDRSLKYHTRRRVKRSCQNNNLTAARAKCMTILDLDRLAYAQDHASYATCLTKMVPPSASPKNHILLGALLTSAAFYARLGAAYNFTSTGKITHK</sequence>
<dbReference type="PANTHER" id="PTHR13369:SF0">
    <property type="entry name" value="GLUTATHIONE S-TRANSFERASE C-TERMINAL DOMAIN-CONTAINING PROTEIN"/>
    <property type="match status" value="1"/>
</dbReference>